<dbReference type="SUPFAM" id="SSF52540">
    <property type="entry name" value="P-loop containing nucleoside triphosphate hydrolases"/>
    <property type="match status" value="1"/>
</dbReference>
<proteinExistence type="predicted"/>
<dbReference type="Gene3D" id="3.40.50.300">
    <property type="entry name" value="P-loop containing nucleotide triphosphate hydrolases"/>
    <property type="match status" value="1"/>
</dbReference>
<feature type="domain" description="Nephrocystin 3-like N-terminal" evidence="3">
    <location>
        <begin position="301"/>
        <end position="457"/>
    </location>
</feature>
<evidence type="ECO:0000313" key="5">
    <source>
        <dbReference type="Proteomes" id="UP000070168"/>
    </source>
</evidence>
<dbReference type="RefSeq" id="XP_040649810.1">
    <property type="nucleotide sequence ID" value="XM_040797248.1"/>
</dbReference>
<keyword evidence="5" id="KW-1185">Reference proteome</keyword>
<dbReference type="InterPro" id="IPR027417">
    <property type="entry name" value="P-loop_NTPase"/>
</dbReference>
<evidence type="ECO:0000259" key="3">
    <source>
        <dbReference type="Pfam" id="PF24883"/>
    </source>
</evidence>
<name>A0A135LQM6_PENPA</name>
<dbReference type="InterPro" id="IPR011990">
    <property type="entry name" value="TPR-like_helical_dom_sf"/>
</dbReference>
<gene>
    <name evidence="4" type="ORF">PGRI_095350</name>
</gene>
<dbReference type="InterPro" id="IPR056884">
    <property type="entry name" value="NPHP3-like_N"/>
</dbReference>
<dbReference type="Gene3D" id="1.25.40.10">
    <property type="entry name" value="Tetratricopeptide repeat domain"/>
    <property type="match status" value="3"/>
</dbReference>
<evidence type="ECO:0000256" key="2">
    <source>
        <dbReference type="SAM" id="MobiDB-lite"/>
    </source>
</evidence>
<feature type="compositionally biased region" description="Basic and acidic residues" evidence="2">
    <location>
        <begin position="1074"/>
        <end position="1090"/>
    </location>
</feature>
<feature type="region of interest" description="Disordered" evidence="2">
    <location>
        <begin position="1072"/>
        <end position="1095"/>
    </location>
</feature>
<evidence type="ECO:0000256" key="1">
    <source>
        <dbReference type="ARBA" id="ARBA00022737"/>
    </source>
</evidence>
<organism evidence="4 5">
    <name type="scientific">Penicillium patulum</name>
    <name type="common">Penicillium griseofulvum</name>
    <dbReference type="NCBI Taxonomy" id="5078"/>
    <lineage>
        <taxon>Eukaryota</taxon>
        <taxon>Fungi</taxon>
        <taxon>Dikarya</taxon>
        <taxon>Ascomycota</taxon>
        <taxon>Pezizomycotina</taxon>
        <taxon>Eurotiomycetes</taxon>
        <taxon>Eurotiomycetidae</taxon>
        <taxon>Eurotiales</taxon>
        <taxon>Aspergillaceae</taxon>
        <taxon>Penicillium</taxon>
    </lineage>
</organism>
<evidence type="ECO:0000313" key="4">
    <source>
        <dbReference type="EMBL" id="KXG51274.1"/>
    </source>
</evidence>
<dbReference type="PANTHER" id="PTHR10039">
    <property type="entry name" value="AMELOGENIN"/>
    <property type="match status" value="1"/>
</dbReference>
<protein>
    <submittedName>
        <fullName evidence="4">Tetratricopeptide-like helical</fullName>
    </submittedName>
</protein>
<dbReference type="OMA" id="CHPDAFE"/>
<accession>A0A135LQM6</accession>
<keyword evidence="1" id="KW-0677">Repeat</keyword>
<dbReference type="STRING" id="5078.A0A135LQM6"/>
<comment type="caution">
    <text evidence="4">The sequence shown here is derived from an EMBL/GenBank/DDBJ whole genome shotgun (WGS) entry which is preliminary data.</text>
</comment>
<dbReference type="Pfam" id="PF24883">
    <property type="entry name" value="NPHP3_N"/>
    <property type="match status" value="1"/>
</dbReference>
<dbReference type="GeneID" id="63712548"/>
<dbReference type="OrthoDB" id="2546325at2759"/>
<dbReference type="EMBL" id="LHQR01000033">
    <property type="protein sequence ID" value="KXG51274.1"/>
    <property type="molecule type" value="Genomic_DNA"/>
</dbReference>
<dbReference type="Proteomes" id="UP000070168">
    <property type="component" value="Unassembled WGS sequence"/>
</dbReference>
<dbReference type="PANTHER" id="PTHR10039:SF9">
    <property type="entry name" value="NACHT DOMAIN PROTEIN (AFU_ORTHOLOGUE AFUA_2G01760)"/>
    <property type="match status" value="1"/>
</dbReference>
<sequence length="2031" mass="227925">MTSSSHGVPLASTSLLGLRPTLDVPEQDATMTKDRSFSRKYQKVTRETTGEDTTLADVVHSLARRGSDDLTASRVRDTDYASLLEWIRCERMRKLPPEGSGYDKALVWAALFIERVHSFDLGIEQFAGDSHLAAQLSYGYCMSLLELGEENAHALMDLFGFFYCCSDGLGNLLDRAELFVASSDIKDQLILALADLVTLVVSVARHFHRSLLASEQVSIDIYSTFPGPIDSFRGRCEHISELMWRHQLMREGFDGDKAIGIDVLKRWLQPEDPVVADAGEAPVPSAQEREEATCMWVKPYLTRFLKGDEQVLSVTGKPGSGKTVLSTVIDDYLQHPVGGTRYMPISASINGRIPANTTPSAVAKTIMSQMFSKCIGNLHLYQILVEAYNQSKQTVDEEAYDGLLWNALESVLQIRTSGDRELVLVVDGVDEASCGEKALLHRLREVASKAPSVKMIILGSQAIDSAISQTVVRVTLGLIFDDIAAVVRKVLDQSHMYNKMSNEDKEVVVNRITEASDGSFVWAKLVAKRVRDEHLTNEAALSKSVESITQAGYKISDLISHTLQSKLGEDTKKILVWLATANRPLTQQELAALLTIQLEKAVVTEKSNVDLPHLLKPVASLVFFHNDFVYLRHAQMRTAIIDTFSKGKFLLEVKDRHVDLTQRLLLYVKYTATDNHEPSLDLLNGRATEHLFEKHPLLDFALRYWAGYAKIAFGCTSNQELTIASKGLRSVFPTSSSVPLLEMTVWASKATPLLRSIHGIQTTLYRQILGINHSATLQAIICQALFHRQICDSVPAESSRILYEAAKFSEKMLSIRHLITMKMTQFFLEATVDHVTESKTDVMTRRIEILQLLVECQKIHYGATSDIVKATLTQLSEHYTLIKENRKAQDINVSLEESLVDSTAQRRGSRRIDESLLVHLHGRKPTTETSTILELNGIEEDELITSSFDLKTLLSKAEQQRAEGHLADAECTYVELWQQASKTYRLNHSTEKKVSMLRTALEYARYLKSRGRDDEAASILAGVWGEYEKETPSAEPLVPHLLEIAQVMKSLGLSVLALEVFKHCAQSTSRQSATHKEVEKHIKSTSREVMRSSSTSSMLTESTLKEIVYSRAQDSTTATTALVEMYLSQHRWHDATSVLKRVLRDMWPEMFAPSIEKVVLPSVHVQYCVELAERLASCYRYRCRPSKEEDIRARIYTAVWRDRPACGDQISERVTVDLLRLYERTSQPDKAIKIHQDILHDYTMRLGEDHPTVLQKLWTLADLTSPQPIAVDYYCRIIQLLNKGSETCHPAAFEPLIIVATELLKQNRYKDALKPCQMLFDTLKTPQISQKLSDPGFVQTAYKHYVHCLRETHSDIATIHDVTVQYRKSCISLFGASASITVQATNTLANICQESKQFEAEAVQLYEELLQIKSSEVEIDRQDIRATLDTIYEQQSASLTASKVDSMSATELQKVLSIRSQRLTSIRSRYGWAHEEALSQMEEIVSVYTQQGKSQAAVSLLHEATTHILSTETSSIKLTAAAKSIASGYIAAGQIQKAKELANEIYLHVIIKETMNTSAFSFDQSSKWRSSLAFLSQLEYSIRESEDNSTTLNEVYASLTTEYIYFEQFREALGSKASKFQDTTAMVARLHTFLLSRGRHSAAMQVANRYTNFFMANEGTRLDIDNNQAKIFIDTVLKYFSTHVSRDFVRSVAIASYSRASQLLQSEDYQSACQLALAAAKYISANHGYSSQAALKLVFKLGLSIAGRENDVRPTVSAKKYMANVSATILRDTLGYFKEHNVDLAQLDMENVNSLIKVLDKQHDYHTLAWVLTSLWNNREAHASSQPEHAYTLALGRMLVITRYLINDYTAAVRLAEDLVYNCARVHGPRHPSTVEMTVLLSQMYTSMAQGYQSQKGRRELAYRYYRKAAALHENALRVFTGPSADDVDMEVISGISSPSSASSPGEKAEEGKNVRQHLHMLKLAVERLGEWPKDYSEYEQLNKDLFAAFANDLEGVDGVDKWNVQSFGAGKAEANDDLLSFSHEHLAIPV</sequence>
<reference evidence="4 5" key="1">
    <citation type="journal article" date="2016" name="BMC Genomics">
        <title>Genome sequencing and secondary metabolism of the postharvest pathogen Penicillium griseofulvum.</title>
        <authorList>
            <person name="Banani H."/>
            <person name="Marcet-Houben M."/>
            <person name="Ballester A.R."/>
            <person name="Abbruscato P."/>
            <person name="Gonzalez-Candelas L."/>
            <person name="Gabaldon T."/>
            <person name="Spadaro D."/>
        </authorList>
    </citation>
    <scope>NUCLEOTIDE SEQUENCE [LARGE SCALE GENOMIC DNA]</scope>
    <source>
        <strain evidence="4 5">PG3</strain>
    </source>
</reference>